<dbReference type="PANTHER" id="PTHR13420">
    <property type="entry name" value="UPF0235 PROTEIN C15ORF40"/>
    <property type="match status" value="1"/>
</dbReference>
<dbReference type="InterPro" id="IPR036591">
    <property type="entry name" value="YggU-like_sf"/>
</dbReference>
<sequence>MLTRIYLNSYRVYSKSLMRNLFNNEIILKNNKLQNFQEESKNSAISMSKNGEIILRIHAKPNAKTTRIIVFFILYIGTNQIELAIASPPHDGQANETLINAMMDILELRKNEITFHTGIRSRSKILRITSRRITLQEVQEKLKRHIIEKG</sequence>
<gene>
    <name evidence="2" type="ORF">BPAG_LOCUS1298</name>
</gene>
<dbReference type="GO" id="GO:0005737">
    <property type="term" value="C:cytoplasm"/>
    <property type="evidence" value="ECO:0007669"/>
    <property type="project" value="TreeGrafter"/>
</dbReference>
<evidence type="ECO:0000313" key="2">
    <source>
        <dbReference type="EMBL" id="VDN82484.1"/>
    </source>
</evidence>
<dbReference type="HAMAP" id="MF_00634">
    <property type="entry name" value="UPF0235"/>
    <property type="match status" value="1"/>
</dbReference>
<evidence type="ECO:0000313" key="4">
    <source>
        <dbReference type="WBParaSite" id="BPAG_0000129701-mRNA-1"/>
    </source>
</evidence>
<dbReference type="EMBL" id="UZAD01000093">
    <property type="protein sequence ID" value="VDN82484.1"/>
    <property type="molecule type" value="Genomic_DNA"/>
</dbReference>
<dbReference type="AlphaFoldDB" id="A0A0N4SZR3"/>
<organism evidence="4">
    <name type="scientific">Brugia pahangi</name>
    <name type="common">Filarial nematode worm</name>
    <dbReference type="NCBI Taxonomy" id="6280"/>
    <lineage>
        <taxon>Eukaryota</taxon>
        <taxon>Metazoa</taxon>
        <taxon>Ecdysozoa</taxon>
        <taxon>Nematoda</taxon>
        <taxon>Chromadorea</taxon>
        <taxon>Rhabditida</taxon>
        <taxon>Spirurina</taxon>
        <taxon>Spiruromorpha</taxon>
        <taxon>Filarioidea</taxon>
        <taxon>Onchocercidae</taxon>
        <taxon>Brugia</taxon>
    </lineage>
</organism>
<name>A0A0N4SZR3_BRUPA</name>
<comment type="similarity">
    <text evidence="1">Belongs to the UPF0235 family.</text>
</comment>
<dbReference type="STRING" id="6280.A0A0N4SZR3"/>
<accession>A0A0N4SZR3</accession>
<dbReference type="SMART" id="SM01152">
    <property type="entry name" value="DUF167"/>
    <property type="match status" value="1"/>
</dbReference>
<proteinExistence type="inferred from homology"/>
<reference evidence="4" key="1">
    <citation type="submission" date="2017-02" db="UniProtKB">
        <authorList>
            <consortium name="WormBaseParasite"/>
        </authorList>
    </citation>
    <scope>IDENTIFICATION</scope>
</reference>
<reference evidence="2 3" key="2">
    <citation type="submission" date="2018-11" db="EMBL/GenBank/DDBJ databases">
        <authorList>
            <consortium name="Pathogen Informatics"/>
        </authorList>
    </citation>
    <scope>NUCLEOTIDE SEQUENCE [LARGE SCALE GENOMIC DNA]</scope>
</reference>
<dbReference type="SUPFAM" id="SSF69786">
    <property type="entry name" value="YggU-like"/>
    <property type="match status" value="1"/>
</dbReference>
<dbReference type="Pfam" id="PF02594">
    <property type="entry name" value="DUF167"/>
    <property type="match status" value="1"/>
</dbReference>
<evidence type="ECO:0000313" key="3">
    <source>
        <dbReference type="Proteomes" id="UP000278627"/>
    </source>
</evidence>
<dbReference type="PANTHER" id="PTHR13420:SF7">
    <property type="entry name" value="UPF0235 PROTEIN C15ORF40"/>
    <property type="match status" value="1"/>
</dbReference>
<dbReference type="InterPro" id="IPR003746">
    <property type="entry name" value="DUF167"/>
</dbReference>
<dbReference type="NCBIfam" id="TIGR00251">
    <property type="entry name" value="DUF167 family protein"/>
    <property type="match status" value="1"/>
</dbReference>
<evidence type="ECO:0000256" key="1">
    <source>
        <dbReference type="ARBA" id="ARBA00010364"/>
    </source>
</evidence>
<keyword evidence="3" id="KW-1185">Reference proteome</keyword>
<dbReference type="Proteomes" id="UP000278627">
    <property type="component" value="Unassembled WGS sequence"/>
</dbReference>
<dbReference type="WBParaSite" id="BPAG_0000129701-mRNA-1">
    <property type="protein sequence ID" value="BPAG_0000129701-mRNA-1"/>
    <property type="gene ID" value="BPAG_0000129701"/>
</dbReference>
<protein>
    <submittedName>
        <fullName evidence="4">UPF0235 protein</fullName>
    </submittedName>
</protein>
<dbReference type="Gene3D" id="3.30.1200.10">
    <property type="entry name" value="YggU-like"/>
    <property type="match status" value="1"/>
</dbReference>